<keyword evidence="1" id="KW-0343">GTPase activation</keyword>
<dbReference type="InterPro" id="IPR001781">
    <property type="entry name" value="Znf_LIM"/>
</dbReference>
<feature type="compositionally biased region" description="Low complexity" evidence="7">
    <location>
        <begin position="852"/>
        <end position="868"/>
    </location>
</feature>
<dbReference type="PROSITE" id="PS50877">
    <property type="entry name" value="GOLOCO"/>
    <property type="match status" value="2"/>
</dbReference>
<feature type="coiled-coil region" evidence="6">
    <location>
        <begin position="946"/>
        <end position="1001"/>
    </location>
</feature>
<evidence type="ECO:0000313" key="13">
    <source>
        <dbReference type="RefSeq" id="XP_022286256.1"/>
    </source>
</evidence>
<evidence type="ECO:0000313" key="10">
    <source>
        <dbReference type="Proteomes" id="UP000694844"/>
    </source>
</evidence>
<evidence type="ECO:0000256" key="2">
    <source>
        <dbReference type="ARBA" id="ARBA00022723"/>
    </source>
</evidence>
<sequence>MNYSYLPRCNSASAADNFHFTAEYQAVYSYSYHDNSPQRYTTSYWNQYSRGYVDVGQGQGNQFSGGYHHGDDPQGRLSPYNSLPPCLEEEEELSNSLLWEVYDPDAYPSKVSLRRVVSHNPRPSTCGPDDPAYLISPPPKTGGGSSSKRSAAFLPNDPAYHISHLPRPQDSTPPKSPTKNAVMPAQVSPRSKRKSYSPSLFRRSFFNRQSKSRQDLTEEEEKCAVCGFFIRDEGRVSVVREDNKRDVFHKACFKCSKCDTALSLKSYKKQNNMEGNLYCDNHIPVTTKPPLSPAKSRIPSSPDDHELHAFEMLINYQERSRIDDQRCDISSFIPKGASAEFYEYVLNFQSRGRLEDQRCAMPDNPKAPLTPTQIEQRKTMEQMEQILKDPAPYPMVYLPSNVGYWEESLDTSAPDPSCGLLQGTSEIYEDQGATAYRKYFLGQEHFDYYGQDPTLGPLVLSLKEEVTENEGETIRCVLRTKSTSQHKVLSYEQLDNIPNPVKVAKCFCEEITCEKLDPVLTTKGSQLIVQFDEHNRTNLYKFGVICQKFRQTKEEQLFGNKEHGDSMEEFLALIGERVPLKDFPGYRGGLDTMYGQTGSDSVFARYQGREIMFHVSTLLPFTDGDPQQLQRKRHIGNDIVAIVFQEENTPFVPNMIASHFLHAYIVVQPFTEDGKTKYKVAISARNDVPKFGPPLPSPAVFEKGPEFRDFILTKLINAETACYQAEQFAKLEERTRTALLEVLVQELARKTNELCGTSSPGPVSSKDSRNFMDNIKRALSKKEPRVTESSTRRSNGSASLTPVGEDQSASPRKSPSSNKKSGRHSLERRSVEKNQFQRFDSHSTQSSYRTCSTPNSPQSSPSSTASAPRLANFQQLSPSNSESSFNSIEDFSNGPSLGQQNQEDSDTGMESMSSAGTPCNLKMSVSHSQSEDSCGCVFVPPDAEGLENMNRHVEYLSAEVHKLKKEKKSNKKELQALKDREAQFLLELNKAQQEIHKLRLNLIAGVGHYEATV</sequence>
<dbReference type="PROSITE" id="PS00478">
    <property type="entry name" value="LIM_DOMAIN_1"/>
    <property type="match status" value="1"/>
</dbReference>
<evidence type="ECO:0000256" key="6">
    <source>
        <dbReference type="SAM" id="Coils"/>
    </source>
</evidence>
<dbReference type="Gene3D" id="1.25.40.10">
    <property type="entry name" value="Tetratricopeptide repeat domain"/>
    <property type="match status" value="1"/>
</dbReference>
<evidence type="ECO:0000259" key="9">
    <source>
        <dbReference type="PROSITE" id="PS50085"/>
    </source>
</evidence>
<keyword evidence="10" id="KW-1185">Reference proteome</keyword>
<dbReference type="Gene3D" id="6.10.140.210">
    <property type="match status" value="1"/>
</dbReference>
<dbReference type="KEGG" id="cvn:111099157"/>
<dbReference type="PANTHER" id="PTHR15711">
    <property type="entry name" value="RAP GTPASE-ACTIVATING PROTEIN"/>
    <property type="match status" value="1"/>
</dbReference>
<dbReference type="SUPFAM" id="SSF111347">
    <property type="entry name" value="Rap/Ran-GAP"/>
    <property type="match status" value="1"/>
</dbReference>
<dbReference type="GO" id="GO:0005096">
    <property type="term" value="F:GTPase activator activity"/>
    <property type="evidence" value="ECO:0007669"/>
    <property type="project" value="UniProtKB-KW"/>
</dbReference>
<dbReference type="InterPro" id="IPR003109">
    <property type="entry name" value="GoLoco_motif"/>
</dbReference>
<dbReference type="RefSeq" id="XP_022286254.1">
    <property type="nucleotide sequence ID" value="XM_022430546.1"/>
</dbReference>
<dbReference type="AlphaFoldDB" id="A0A8B8A8S5"/>
<dbReference type="InterPro" id="IPR011990">
    <property type="entry name" value="TPR-like_helical_dom_sf"/>
</dbReference>
<evidence type="ECO:0000256" key="4">
    <source>
        <dbReference type="ARBA" id="ARBA00023038"/>
    </source>
</evidence>
<evidence type="ECO:0000256" key="5">
    <source>
        <dbReference type="PROSITE-ProRule" id="PRU00125"/>
    </source>
</evidence>
<feature type="region of interest" description="Disordered" evidence="7">
    <location>
        <begin position="118"/>
        <end position="199"/>
    </location>
</feature>
<dbReference type="RefSeq" id="XP_022286257.1">
    <property type="nucleotide sequence ID" value="XM_022430549.1"/>
</dbReference>
<evidence type="ECO:0000256" key="3">
    <source>
        <dbReference type="ARBA" id="ARBA00022833"/>
    </source>
</evidence>
<feature type="compositionally biased region" description="Low complexity" evidence="7">
    <location>
        <begin position="877"/>
        <end position="893"/>
    </location>
</feature>
<dbReference type="SMART" id="SM00390">
    <property type="entry name" value="GoLoco"/>
    <property type="match status" value="2"/>
</dbReference>
<dbReference type="RefSeq" id="XP_022286255.1">
    <property type="nucleotide sequence ID" value="XM_022430547.1"/>
</dbReference>
<feature type="compositionally biased region" description="Polar residues" evidence="7">
    <location>
        <begin position="169"/>
        <end position="179"/>
    </location>
</feature>
<keyword evidence="3 5" id="KW-0862">Zinc</keyword>
<evidence type="ECO:0000259" key="8">
    <source>
        <dbReference type="PROSITE" id="PS50023"/>
    </source>
</evidence>
<feature type="compositionally biased region" description="Polar residues" evidence="7">
    <location>
        <begin position="894"/>
        <end position="918"/>
    </location>
</feature>
<organism evidence="10 11">
    <name type="scientific">Crassostrea virginica</name>
    <name type="common">Eastern oyster</name>
    <dbReference type="NCBI Taxonomy" id="6565"/>
    <lineage>
        <taxon>Eukaryota</taxon>
        <taxon>Metazoa</taxon>
        <taxon>Spiralia</taxon>
        <taxon>Lophotrochozoa</taxon>
        <taxon>Mollusca</taxon>
        <taxon>Bivalvia</taxon>
        <taxon>Autobranchia</taxon>
        <taxon>Pteriomorphia</taxon>
        <taxon>Ostreida</taxon>
        <taxon>Ostreoidea</taxon>
        <taxon>Ostreidae</taxon>
        <taxon>Crassostrea</taxon>
    </lineage>
</organism>
<dbReference type="PROSITE" id="PS50023">
    <property type="entry name" value="LIM_DOMAIN_2"/>
    <property type="match status" value="1"/>
</dbReference>
<evidence type="ECO:0000313" key="14">
    <source>
        <dbReference type="RefSeq" id="XP_022286257.1"/>
    </source>
</evidence>
<feature type="region of interest" description="Disordered" evidence="7">
    <location>
        <begin position="56"/>
        <end position="84"/>
    </location>
</feature>
<name>A0A8B8A8S5_CRAVI</name>
<dbReference type="PANTHER" id="PTHR15711:SF32">
    <property type="entry name" value="RAP GTPASE ACTIVATING PROTEIN 1, ISOFORM H"/>
    <property type="match status" value="1"/>
</dbReference>
<dbReference type="InterPro" id="IPR050989">
    <property type="entry name" value="Rap1_Ran_GAP"/>
</dbReference>
<dbReference type="PROSITE" id="PS50085">
    <property type="entry name" value="RAPGAP"/>
    <property type="match status" value="1"/>
</dbReference>
<dbReference type="InterPro" id="IPR000331">
    <property type="entry name" value="Rap/Ran_GAP_dom"/>
</dbReference>
<evidence type="ECO:0000313" key="11">
    <source>
        <dbReference type="RefSeq" id="XP_022286254.1"/>
    </source>
</evidence>
<feature type="compositionally biased region" description="Polar residues" evidence="7">
    <location>
        <begin position="787"/>
        <end position="800"/>
    </location>
</feature>
<evidence type="ECO:0000313" key="12">
    <source>
        <dbReference type="RefSeq" id="XP_022286255.1"/>
    </source>
</evidence>
<dbReference type="GO" id="GO:0046872">
    <property type="term" value="F:metal ion binding"/>
    <property type="evidence" value="ECO:0007669"/>
    <property type="project" value="UniProtKB-KW"/>
</dbReference>
<feature type="compositionally biased region" description="Polar residues" evidence="7">
    <location>
        <begin position="833"/>
        <end position="851"/>
    </location>
</feature>
<feature type="domain" description="LIM zinc-binding" evidence="8">
    <location>
        <begin position="221"/>
        <end position="289"/>
    </location>
</feature>
<feature type="compositionally biased region" description="Basic and acidic residues" evidence="7">
    <location>
        <begin position="777"/>
        <end position="786"/>
    </location>
</feature>
<dbReference type="GeneID" id="111099157"/>
<dbReference type="Gene3D" id="2.10.110.10">
    <property type="entry name" value="Cysteine Rich Protein"/>
    <property type="match status" value="1"/>
</dbReference>
<gene>
    <name evidence="11 12 13 14" type="primary">LOC111099157</name>
</gene>
<dbReference type="Pfam" id="PF02145">
    <property type="entry name" value="Rap_GAP"/>
    <property type="match status" value="1"/>
</dbReference>
<dbReference type="Proteomes" id="UP000694844">
    <property type="component" value="Chromosome 5"/>
</dbReference>
<dbReference type="RefSeq" id="XP_022286256.1">
    <property type="nucleotide sequence ID" value="XM_022430548.1"/>
</dbReference>
<feature type="region of interest" description="Disordered" evidence="7">
    <location>
        <begin position="777"/>
        <end position="918"/>
    </location>
</feature>
<dbReference type="InterPro" id="IPR035974">
    <property type="entry name" value="Rap/Ran-GAP_sf"/>
</dbReference>
<keyword evidence="2 5" id="KW-0479">Metal-binding</keyword>
<reference evidence="11 12" key="1">
    <citation type="submission" date="2025-04" db="UniProtKB">
        <authorList>
            <consortium name="RefSeq"/>
        </authorList>
    </citation>
    <scope>IDENTIFICATION</scope>
    <source>
        <tissue evidence="11 12">Whole sample</tissue>
    </source>
</reference>
<evidence type="ECO:0000256" key="7">
    <source>
        <dbReference type="SAM" id="MobiDB-lite"/>
    </source>
</evidence>
<dbReference type="SMART" id="SM00132">
    <property type="entry name" value="LIM"/>
    <property type="match status" value="1"/>
</dbReference>
<keyword evidence="6" id="KW-0175">Coiled coil</keyword>
<feature type="compositionally biased region" description="Low complexity" evidence="7">
    <location>
        <begin position="808"/>
        <end position="819"/>
    </location>
</feature>
<evidence type="ECO:0000256" key="1">
    <source>
        <dbReference type="ARBA" id="ARBA00022468"/>
    </source>
</evidence>
<protein>
    <submittedName>
        <fullName evidence="11 12">Rap1 GTPase-activating protein 1-like isoform X1</fullName>
    </submittedName>
</protein>
<feature type="domain" description="Rap-GAP" evidence="9">
    <location>
        <begin position="528"/>
        <end position="743"/>
    </location>
</feature>
<accession>A0A8B8A8S5</accession>
<dbReference type="GO" id="GO:0005737">
    <property type="term" value="C:cytoplasm"/>
    <property type="evidence" value="ECO:0007669"/>
    <property type="project" value="TreeGrafter"/>
</dbReference>
<dbReference type="Gene3D" id="3.40.50.11210">
    <property type="entry name" value="Rap/Ran-GAP"/>
    <property type="match status" value="1"/>
</dbReference>
<keyword evidence="4 5" id="KW-0440">LIM domain</keyword>
<proteinExistence type="predicted"/>
<dbReference type="GO" id="GO:0051056">
    <property type="term" value="P:regulation of small GTPase mediated signal transduction"/>
    <property type="evidence" value="ECO:0007669"/>
    <property type="project" value="InterPro"/>
</dbReference>
<dbReference type="Pfam" id="PF00412">
    <property type="entry name" value="LIM"/>
    <property type="match status" value="1"/>
</dbReference>
<dbReference type="Pfam" id="PF21022">
    <property type="entry name" value="Rap-GAP_dimer"/>
    <property type="match status" value="1"/>
</dbReference>
<dbReference type="OrthoDB" id="2499658at2759"/>